<feature type="region of interest" description="Disordered" evidence="1">
    <location>
        <begin position="35"/>
        <end position="64"/>
    </location>
</feature>
<name>A0AAP0MGH8_9ROSI</name>
<comment type="caution">
    <text evidence="2">The sequence shown here is derived from an EMBL/GenBank/DDBJ whole genome shotgun (WGS) entry which is preliminary data.</text>
</comment>
<reference evidence="2 3" key="1">
    <citation type="submission" date="2024-05" db="EMBL/GenBank/DDBJ databases">
        <title>Haplotype-resolved chromosome-level genome assembly of Huyou (Citrus changshanensis).</title>
        <authorList>
            <person name="Miao C."/>
            <person name="Chen W."/>
            <person name="Wu Y."/>
            <person name="Wang L."/>
            <person name="Zhao S."/>
            <person name="Grierson D."/>
            <person name="Xu C."/>
            <person name="Chen K."/>
        </authorList>
    </citation>
    <scope>NUCLEOTIDE SEQUENCE [LARGE SCALE GENOMIC DNA]</scope>
    <source>
        <strain evidence="2">01-14</strain>
        <tissue evidence="2">Leaf</tissue>
    </source>
</reference>
<accession>A0AAP0MGH8</accession>
<protein>
    <submittedName>
        <fullName evidence="2">Uncharacterized protein</fullName>
    </submittedName>
</protein>
<gene>
    <name evidence="2" type="ORF">WN944_002384</name>
</gene>
<organism evidence="2 3">
    <name type="scientific">Citrus x changshan-huyou</name>
    <dbReference type="NCBI Taxonomy" id="2935761"/>
    <lineage>
        <taxon>Eukaryota</taxon>
        <taxon>Viridiplantae</taxon>
        <taxon>Streptophyta</taxon>
        <taxon>Embryophyta</taxon>
        <taxon>Tracheophyta</taxon>
        <taxon>Spermatophyta</taxon>
        <taxon>Magnoliopsida</taxon>
        <taxon>eudicotyledons</taxon>
        <taxon>Gunneridae</taxon>
        <taxon>Pentapetalae</taxon>
        <taxon>rosids</taxon>
        <taxon>malvids</taxon>
        <taxon>Sapindales</taxon>
        <taxon>Rutaceae</taxon>
        <taxon>Aurantioideae</taxon>
        <taxon>Citrus</taxon>
    </lineage>
</organism>
<dbReference type="Proteomes" id="UP001428341">
    <property type="component" value="Unassembled WGS sequence"/>
</dbReference>
<dbReference type="AlphaFoldDB" id="A0AAP0MGH8"/>
<feature type="compositionally biased region" description="Polar residues" evidence="1">
    <location>
        <begin position="43"/>
        <end position="55"/>
    </location>
</feature>
<proteinExistence type="predicted"/>
<evidence type="ECO:0000313" key="2">
    <source>
        <dbReference type="EMBL" id="KAK9210015.1"/>
    </source>
</evidence>
<sequence>MKSLFYPYLGKKIMKKGKKNLLHFLFPPNVNTVHSKHGRDHTATTNINPSNLNKTQKNEIKTKI</sequence>
<evidence type="ECO:0000256" key="1">
    <source>
        <dbReference type="SAM" id="MobiDB-lite"/>
    </source>
</evidence>
<evidence type="ECO:0000313" key="3">
    <source>
        <dbReference type="Proteomes" id="UP001428341"/>
    </source>
</evidence>
<dbReference type="EMBL" id="JBCGBO010000004">
    <property type="protein sequence ID" value="KAK9210015.1"/>
    <property type="molecule type" value="Genomic_DNA"/>
</dbReference>
<keyword evidence="3" id="KW-1185">Reference proteome</keyword>